<proteinExistence type="predicted"/>
<dbReference type="RefSeq" id="WP_037298523.1">
    <property type="nucleotide sequence ID" value="NZ_ATAX01000022.1"/>
</dbReference>
<dbReference type="OrthoDB" id="1821418at2"/>
<sequence length="143" mass="17466">MSRFLYVHFDEDVPRNVEKEYNRMLRREKYLEERDAEYLNQSADFDDVLEINPDPASIPISEFEAEEIQKHNRRLDYLPVAMQMLRADYPEGYFLIRDYYYNQDKVSMMYLASKYGMTFEAVRYRIDRAKELLKDYITMHENI</sequence>
<evidence type="ECO:0000313" key="2">
    <source>
        <dbReference type="Proteomes" id="UP000019365"/>
    </source>
</evidence>
<comment type="caution">
    <text evidence="1">The sequence shown here is derived from an EMBL/GenBank/DDBJ whole genome shotgun (WGS) entry which is preliminary data.</text>
</comment>
<gene>
    <name evidence="1" type="ORF">RF007C_03675</name>
</gene>
<dbReference type="PATRIC" id="fig|1341157.4.peg.1387"/>
<dbReference type="AlphaFoldDB" id="W7URE1"/>
<reference evidence="1 2" key="1">
    <citation type="journal article" date="2014" name="PLoS ONE">
        <title>Rumen cellulosomics: divergent fiber-degrading strategies revealed by comparative genome-wide analysis of six ruminococcal strains.</title>
        <authorList>
            <person name="Dassa B."/>
            <person name="Borovok I."/>
            <person name="Ruimy-Israeli V."/>
            <person name="Lamed R."/>
            <person name="Flint H.J."/>
            <person name="Duncan S.H."/>
            <person name="Henrissat B."/>
            <person name="Coutinho P."/>
            <person name="Morrison M."/>
            <person name="Mosoni P."/>
            <person name="Yeoman C.J."/>
            <person name="White B.A."/>
            <person name="Bayer E.A."/>
        </authorList>
    </citation>
    <scope>NUCLEOTIDE SEQUENCE [LARGE SCALE GENOMIC DNA]</scope>
    <source>
        <strain evidence="1 2">007c</strain>
    </source>
</reference>
<dbReference type="EMBL" id="ATAX01000022">
    <property type="protein sequence ID" value="EWM54024.1"/>
    <property type="molecule type" value="Genomic_DNA"/>
</dbReference>
<name>W7URE1_RUMFL</name>
<evidence type="ECO:0000313" key="1">
    <source>
        <dbReference type="EMBL" id="EWM54024.1"/>
    </source>
</evidence>
<keyword evidence="2" id="KW-1185">Reference proteome</keyword>
<dbReference type="eggNOG" id="ENOG5030U8G">
    <property type="taxonomic scope" value="Bacteria"/>
</dbReference>
<organism evidence="1 2">
    <name type="scientific">Ruminococcus flavefaciens 007c</name>
    <dbReference type="NCBI Taxonomy" id="1341157"/>
    <lineage>
        <taxon>Bacteria</taxon>
        <taxon>Bacillati</taxon>
        <taxon>Bacillota</taxon>
        <taxon>Clostridia</taxon>
        <taxon>Eubacteriales</taxon>
        <taxon>Oscillospiraceae</taxon>
        <taxon>Ruminococcus</taxon>
    </lineage>
</organism>
<accession>W7URE1</accession>
<dbReference type="Proteomes" id="UP000019365">
    <property type="component" value="Unassembled WGS sequence"/>
</dbReference>
<protein>
    <submittedName>
        <fullName evidence="1">Uncharacterized protein</fullName>
    </submittedName>
</protein>